<organism evidence="6 7">
    <name type="scientific">Ophiocordyceps sinensis</name>
    <dbReference type="NCBI Taxonomy" id="72228"/>
    <lineage>
        <taxon>Eukaryota</taxon>
        <taxon>Fungi</taxon>
        <taxon>Dikarya</taxon>
        <taxon>Ascomycota</taxon>
        <taxon>Pezizomycotina</taxon>
        <taxon>Sordariomycetes</taxon>
        <taxon>Hypocreomycetidae</taxon>
        <taxon>Hypocreales</taxon>
        <taxon>Ophiocordycipitaceae</taxon>
        <taxon>Ophiocordyceps</taxon>
    </lineage>
</organism>
<evidence type="ECO:0000256" key="2">
    <source>
        <dbReference type="ARBA" id="ARBA00022801"/>
    </source>
</evidence>
<comment type="similarity">
    <text evidence="1">Belongs to the peptidase S33 family.</text>
</comment>
<feature type="compositionally biased region" description="Basic and acidic residues" evidence="3">
    <location>
        <begin position="1"/>
        <end position="15"/>
    </location>
</feature>
<dbReference type="GO" id="GO:0016787">
    <property type="term" value="F:hydrolase activity"/>
    <property type="evidence" value="ECO:0007669"/>
    <property type="project" value="UniProtKB-KW"/>
</dbReference>
<dbReference type="InterPro" id="IPR029058">
    <property type="entry name" value="AB_hydrolase_fold"/>
</dbReference>
<feature type="region of interest" description="Disordered" evidence="3">
    <location>
        <begin position="1"/>
        <end position="23"/>
    </location>
</feature>
<dbReference type="Pfam" id="PF08386">
    <property type="entry name" value="Abhydrolase_4"/>
    <property type="match status" value="1"/>
</dbReference>
<dbReference type="OrthoDB" id="425534at2759"/>
<dbReference type="InterPro" id="IPR000073">
    <property type="entry name" value="AB_hydrolase_1"/>
</dbReference>
<proteinExistence type="inferred from homology"/>
<feature type="domain" description="AB hydrolase-1" evidence="4">
    <location>
        <begin position="108"/>
        <end position="295"/>
    </location>
</feature>
<feature type="domain" description="Peptidase S33 tripeptidyl aminopeptidase-like C-terminal" evidence="5">
    <location>
        <begin position="427"/>
        <end position="520"/>
    </location>
</feature>
<dbReference type="Proteomes" id="UP000557566">
    <property type="component" value="Unassembled WGS sequence"/>
</dbReference>
<evidence type="ECO:0000256" key="3">
    <source>
        <dbReference type="SAM" id="MobiDB-lite"/>
    </source>
</evidence>
<dbReference type="PANTHER" id="PTHR43248">
    <property type="entry name" value="2-SUCCINYL-6-HYDROXY-2,4-CYCLOHEXADIENE-1-CARBOXYLATE SYNTHASE"/>
    <property type="match status" value="1"/>
</dbReference>
<sequence length="526" mass="57799">MVMESRSYDSSREKPLAPVSREAARTGQPSLEMLVFCCILTLAGIATVNRITVHASHIRWTPCPSTYPASLECGRLAVPVDYNHPNRAQISLGMVRLRASTPRALGNLIVNPGGPGNSAVSVLARQKQRQLVSRNLTLHYNIIAPDPRGVGASHPVRCDADVASRRVPGYITSIDDFDKLATWSEALGKSCARMTGPVFYHLDTISAARDLDRIRRALGDEKLNYMGVSYGTQLGGQYAELFPEHVGRMVLDGVLDHSQAGIDSLMTESMAAEDSFHRFTRWCNTTSKCAFYSRDLPSIFDKLVDMANEKPIPALGCHEGVVKACRPDVTGYELISQAQEDLSDPKEWARLSRALHEASEGNATLLSPRLTPPNESLMPSNYNSLAHTAISCLDWRHRAGPRAGNDMLARLMAARALAPHTRGINEMLEIQINCIAWPAPVTNPERPLSRERLARAPPILLANSLHDPSTSVVWAVGLREQMPTAVSIFRDGGGHTSYWDYGHVQKAMDAFLLNGTMPEDLAVYRS</sequence>
<accession>A0A8H4PRY4</accession>
<name>A0A8H4PRY4_9HYPO</name>
<dbReference type="PANTHER" id="PTHR43248:SF30">
    <property type="entry name" value="AB HYDROLASE-1 DOMAIN-CONTAINING PROTEIN"/>
    <property type="match status" value="1"/>
</dbReference>
<dbReference type="AlphaFoldDB" id="A0A8H4PRY4"/>
<keyword evidence="2" id="KW-0378">Hydrolase</keyword>
<evidence type="ECO:0000259" key="5">
    <source>
        <dbReference type="Pfam" id="PF08386"/>
    </source>
</evidence>
<reference evidence="6 7" key="1">
    <citation type="journal article" date="2020" name="Genome Biol. Evol.">
        <title>A new high-quality draft genome assembly of the Chinese cordyceps Ophiocordyceps sinensis.</title>
        <authorList>
            <person name="Shu R."/>
            <person name="Zhang J."/>
            <person name="Meng Q."/>
            <person name="Zhang H."/>
            <person name="Zhou G."/>
            <person name="Li M."/>
            <person name="Wu P."/>
            <person name="Zhao Y."/>
            <person name="Chen C."/>
            <person name="Qin Q."/>
        </authorList>
    </citation>
    <scope>NUCLEOTIDE SEQUENCE [LARGE SCALE GENOMIC DNA]</scope>
    <source>
        <strain evidence="6 7">IOZ07</strain>
    </source>
</reference>
<evidence type="ECO:0000259" key="4">
    <source>
        <dbReference type="Pfam" id="PF00561"/>
    </source>
</evidence>
<comment type="caution">
    <text evidence="6">The sequence shown here is derived from an EMBL/GenBank/DDBJ whole genome shotgun (WGS) entry which is preliminary data.</text>
</comment>
<evidence type="ECO:0000256" key="1">
    <source>
        <dbReference type="ARBA" id="ARBA00010088"/>
    </source>
</evidence>
<gene>
    <name evidence="6" type="ORF">G6O67_003556</name>
</gene>
<evidence type="ECO:0008006" key="8">
    <source>
        <dbReference type="Google" id="ProtNLM"/>
    </source>
</evidence>
<evidence type="ECO:0000313" key="7">
    <source>
        <dbReference type="Proteomes" id="UP000557566"/>
    </source>
</evidence>
<dbReference type="InterPro" id="IPR013595">
    <property type="entry name" value="Pept_S33_TAP-like_C"/>
</dbReference>
<dbReference type="SUPFAM" id="SSF53474">
    <property type="entry name" value="alpha/beta-Hydrolases"/>
    <property type="match status" value="1"/>
</dbReference>
<evidence type="ECO:0000313" key="6">
    <source>
        <dbReference type="EMBL" id="KAF4509380.1"/>
    </source>
</evidence>
<protein>
    <recommendedName>
        <fullName evidence="8">AB hydrolase-1 domain-containing protein</fullName>
    </recommendedName>
</protein>
<dbReference type="Gene3D" id="3.40.50.1820">
    <property type="entry name" value="alpha/beta hydrolase"/>
    <property type="match status" value="1"/>
</dbReference>
<keyword evidence="7" id="KW-1185">Reference proteome</keyword>
<dbReference type="InterPro" id="IPR051601">
    <property type="entry name" value="Serine_prot/Carboxylest_S33"/>
</dbReference>
<dbReference type="EMBL" id="JAAVMX010000004">
    <property type="protein sequence ID" value="KAF4509380.1"/>
    <property type="molecule type" value="Genomic_DNA"/>
</dbReference>
<dbReference type="Pfam" id="PF00561">
    <property type="entry name" value="Abhydrolase_1"/>
    <property type="match status" value="1"/>
</dbReference>